<evidence type="ECO:0000313" key="3">
    <source>
        <dbReference type="EMBL" id="GHW00982.1"/>
    </source>
</evidence>
<dbReference type="NCBIfam" id="TIGR00696">
    <property type="entry name" value="wecG_tagA_cpsF"/>
    <property type="match status" value="1"/>
</dbReference>
<organism evidence="3 4">
    <name type="scientific">Lactobacillus nasalidis</name>
    <dbReference type="NCBI Taxonomy" id="2797258"/>
    <lineage>
        <taxon>Bacteria</taxon>
        <taxon>Bacillati</taxon>
        <taxon>Bacillota</taxon>
        <taxon>Bacilli</taxon>
        <taxon>Lactobacillales</taxon>
        <taxon>Lactobacillaceae</taxon>
        <taxon>Lactobacillus</taxon>
    </lineage>
</organism>
<evidence type="ECO:0000256" key="2">
    <source>
        <dbReference type="ARBA" id="ARBA00022679"/>
    </source>
</evidence>
<dbReference type="GO" id="GO:0016740">
    <property type="term" value="F:transferase activity"/>
    <property type="evidence" value="ECO:0007669"/>
    <property type="project" value="UniProtKB-KW"/>
</dbReference>
<dbReference type="EMBL" id="BOCI01000167">
    <property type="protein sequence ID" value="GHW00982.1"/>
    <property type="molecule type" value="Genomic_DNA"/>
</dbReference>
<dbReference type="PANTHER" id="PTHR34136:SF1">
    <property type="entry name" value="UDP-N-ACETYL-D-MANNOSAMINURONIC ACID TRANSFERASE"/>
    <property type="match status" value="1"/>
</dbReference>
<evidence type="ECO:0000256" key="1">
    <source>
        <dbReference type="ARBA" id="ARBA00022676"/>
    </source>
</evidence>
<keyword evidence="4" id="KW-1185">Reference proteome</keyword>
<name>A0ABQ3W9Y1_9LACO</name>
<dbReference type="PANTHER" id="PTHR34136">
    <property type="match status" value="1"/>
</dbReference>
<dbReference type="InterPro" id="IPR004629">
    <property type="entry name" value="WecG_TagA_CpsF"/>
</dbReference>
<dbReference type="CDD" id="cd06533">
    <property type="entry name" value="Glyco_transf_WecG_TagA"/>
    <property type="match status" value="1"/>
</dbReference>
<accession>A0ABQ3W9Y1</accession>
<reference evidence="4" key="1">
    <citation type="submission" date="2021-01" db="EMBL/GenBank/DDBJ databases">
        <title>Draft genome sequence of Nasalis larvatus strain YZ03.</title>
        <authorList>
            <person name="Suzuki-Hashido N."/>
            <person name="Tsuchida S."/>
            <person name="Hayakawa T."/>
        </authorList>
    </citation>
    <scope>NUCLEOTIDE SEQUENCE [LARGE SCALE GENOMIC DNA]</scope>
    <source>
        <strain evidence="4">YZ03</strain>
    </source>
</reference>
<keyword evidence="2 3" id="KW-0808">Transferase</keyword>
<comment type="caution">
    <text evidence="3">The sequence shown here is derived from an EMBL/GenBank/DDBJ whole genome shotgun (WGS) entry which is preliminary data.</text>
</comment>
<keyword evidence="1" id="KW-0328">Glycosyltransferase</keyword>
<dbReference type="Proteomes" id="UP000616547">
    <property type="component" value="Unassembled WGS sequence"/>
</dbReference>
<proteinExistence type="predicted"/>
<protein>
    <submittedName>
        <fullName evidence="3">Acetyl-mannosamine transferase</fullName>
    </submittedName>
</protein>
<dbReference type="Pfam" id="PF03808">
    <property type="entry name" value="Glyco_tran_WecG"/>
    <property type="match status" value="1"/>
</dbReference>
<sequence>MSRIKFMNTEIDNLTMTEALDAIDDLIAANKNAYVVTPNVDHIIQLERGGEIVDVYKHADLILCDGKPLIWISKWYGTPIREKISGSDLFPLLCERAAKKGYKMFFLGAAEGVAARAAKNLEARYPGLDVCGIYSPPYGFENDEVEMEKITKMIKDAAPQILIVGLGAPKQEKFIYHNRERLGVPVSLGLGASLDFEAGQIKRAPKWMANHGFEWLYRITQDPKRLAKRYLVDDRKIFKLALKYKNKKKSSLRLTLRQRRA</sequence>
<gene>
    <name evidence="3" type="primary">tagA_1</name>
    <name evidence="3" type="ORF">lacNasYZ03_06690</name>
</gene>
<evidence type="ECO:0000313" key="4">
    <source>
        <dbReference type="Proteomes" id="UP000616547"/>
    </source>
</evidence>